<dbReference type="EMBL" id="OV651815">
    <property type="protein sequence ID" value="CAH1108647.1"/>
    <property type="molecule type" value="Genomic_DNA"/>
</dbReference>
<feature type="compositionally biased region" description="Polar residues" evidence="7">
    <location>
        <begin position="264"/>
        <end position="299"/>
    </location>
</feature>
<evidence type="ECO:0000256" key="7">
    <source>
        <dbReference type="SAM" id="MobiDB-lite"/>
    </source>
</evidence>
<accession>A0A9P0D1M1</accession>
<evidence type="ECO:0000256" key="6">
    <source>
        <dbReference type="PROSITE-ProRule" id="PRU01371"/>
    </source>
</evidence>
<sequence>MTSKLVQMQARFQQKQMQEKEEKLLKLYENQQQRAFDKVGRSSAGSTTSLSSTGGGKVRQMFDERRQKAGIDKSYPLEPLKSKSNSRGGVADRKNGVTTKNSVRSVVQNSLSTVKNGKPVLKKKEIIERLYDNDNGKESYEENRYDSDNNDIYHSKSHREILEMTNNHNYNDDLDNEVMPQIGFDDDFDHSFRTGKLYTNGDSQSMKNIDNNVVKKPESKSNTVRTTKSNSGTMNGITNGNKNGNIASKRASLTNDSKRIASNLKNNVSSQKNNKILNTSRNNSHALSMGDKSSVQEVRTPTVHRNSDKQQSPRTVVARDDLNECNYCGRRFAQDRIQKHEEICSKTGKKRRKPYDATKHRVVGTDLETYVMAKVPQRKSLGSTTKNTQRQSVTTSTGHKKDWRRTHEEFISAIRAAKEAQAHIAKGGKLSDLPPPPPSTNPDYVQCPHCNRRFNESAAERHIPKCAEYQFNKPKPGSKSKLPPRK</sequence>
<dbReference type="GO" id="GO:0008270">
    <property type="term" value="F:zinc ion binding"/>
    <property type="evidence" value="ECO:0007669"/>
    <property type="project" value="UniProtKB-KW"/>
</dbReference>
<feature type="compositionally biased region" description="Polar residues" evidence="7">
    <location>
        <begin position="220"/>
        <end position="231"/>
    </location>
</feature>
<dbReference type="OrthoDB" id="10255185at2759"/>
<dbReference type="PANTHER" id="PTHR14649">
    <property type="entry name" value="ZINC FINGER C2HC DOMAIN-CONTAINING PROTEIN 1C"/>
    <property type="match status" value="1"/>
</dbReference>
<keyword evidence="3 6" id="KW-0863">Zinc-finger</keyword>
<name>A0A9P0D1M1_9CUCU</name>
<evidence type="ECO:0000256" key="1">
    <source>
        <dbReference type="ARBA" id="ARBA00010843"/>
    </source>
</evidence>
<gene>
    <name evidence="9" type="ORF">PSYICH_LOCUS8550</name>
</gene>
<feature type="region of interest" description="Disordered" evidence="7">
    <location>
        <begin position="215"/>
        <end position="248"/>
    </location>
</feature>
<reference evidence="9" key="1">
    <citation type="submission" date="2022-01" db="EMBL/GenBank/DDBJ databases">
        <authorList>
            <person name="King R."/>
        </authorList>
    </citation>
    <scope>NUCLEOTIDE SEQUENCE</scope>
</reference>
<comment type="similarity">
    <text evidence="1">Belongs to the ZC2HC1 family.</text>
</comment>
<feature type="compositionally biased region" description="Low complexity" evidence="7">
    <location>
        <begin position="232"/>
        <end position="246"/>
    </location>
</feature>
<keyword evidence="10" id="KW-1185">Reference proteome</keyword>
<proteinExistence type="inferred from homology"/>
<evidence type="ECO:0000256" key="5">
    <source>
        <dbReference type="ARBA" id="ARBA00023054"/>
    </source>
</evidence>
<dbReference type="Gene3D" id="3.30.160.60">
    <property type="entry name" value="Classic Zinc Finger"/>
    <property type="match status" value="2"/>
</dbReference>
<feature type="region of interest" description="Disordered" evidence="7">
    <location>
        <begin position="35"/>
        <end position="103"/>
    </location>
</feature>
<keyword evidence="5" id="KW-0175">Coiled coil</keyword>
<organism evidence="9 10">
    <name type="scientific">Psylliodes chrysocephalus</name>
    <dbReference type="NCBI Taxonomy" id="3402493"/>
    <lineage>
        <taxon>Eukaryota</taxon>
        <taxon>Metazoa</taxon>
        <taxon>Ecdysozoa</taxon>
        <taxon>Arthropoda</taxon>
        <taxon>Hexapoda</taxon>
        <taxon>Insecta</taxon>
        <taxon>Pterygota</taxon>
        <taxon>Neoptera</taxon>
        <taxon>Endopterygota</taxon>
        <taxon>Coleoptera</taxon>
        <taxon>Polyphaga</taxon>
        <taxon>Cucujiformia</taxon>
        <taxon>Chrysomeloidea</taxon>
        <taxon>Chrysomelidae</taxon>
        <taxon>Galerucinae</taxon>
        <taxon>Alticini</taxon>
        <taxon>Psylliodes</taxon>
    </lineage>
</organism>
<evidence type="ECO:0000256" key="2">
    <source>
        <dbReference type="ARBA" id="ARBA00022723"/>
    </source>
</evidence>
<evidence type="ECO:0000259" key="8">
    <source>
        <dbReference type="PROSITE" id="PS52027"/>
    </source>
</evidence>
<feature type="compositionally biased region" description="Low complexity" evidence="7">
    <location>
        <begin position="41"/>
        <end position="52"/>
    </location>
</feature>
<evidence type="ECO:0000313" key="10">
    <source>
        <dbReference type="Proteomes" id="UP001153636"/>
    </source>
</evidence>
<keyword evidence="4" id="KW-0862">Zinc</keyword>
<feature type="region of interest" description="Disordered" evidence="7">
    <location>
        <begin position="380"/>
        <end position="403"/>
    </location>
</feature>
<feature type="compositionally biased region" description="Basic residues" evidence="7">
    <location>
        <begin position="476"/>
        <end position="486"/>
    </location>
</feature>
<feature type="region of interest" description="Disordered" evidence="7">
    <location>
        <begin position="467"/>
        <end position="486"/>
    </location>
</feature>
<evidence type="ECO:0000256" key="3">
    <source>
        <dbReference type="ARBA" id="ARBA00022771"/>
    </source>
</evidence>
<feature type="compositionally biased region" description="Polar residues" evidence="7">
    <location>
        <begin position="380"/>
        <end position="397"/>
    </location>
</feature>
<feature type="region of interest" description="Disordered" evidence="7">
    <location>
        <begin position="424"/>
        <end position="445"/>
    </location>
</feature>
<evidence type="ECO:0000256" key="4">
    <source>
        <dbReference type="ARBA" id="ARBA00022833"/>
    </source>
</evidence>
<feature type="domain" description="C2HC/C3H-type" evidence="8">
    <location>
        <begin position="443"/>
        <end position="472"/>
    </location>
</feature>
<evidence type="ECO:0000313" key="9">
    <source>
        <dbReference type="EMBL" id="CAH1108647.1"/>
    </source>
</evidence>
<dbReference type="PANTHER" id="PTHR14649:SF1">
    <property type="entry name" value="ZINC FINGER C2HC DOMAIN-CONTAINING PROTEIN 1C"/>
    <property type="match status" value="1"/>
</dbReference>
<dbReference type="AlphaFoldDB" id="A0A9P0D1M1"/>
<dbReference type="Proteomes" id="UP001153636">
    <property type="component" value="Chromosome 3"/>
</dbReference>
<dbReference type="InterPro" id="IPR026104">
    <property type="entry name" value="ZNF_C2HC_dom_1C"/>
</dbReference>
<protein>
    <recommendedName>
        <fullName evidence="8">C2HC/C3H-type domain-containing protein</fullName>
    </recommendedName>
</protein>
<dbReference type="Pfam" id="PF13913">
    <property type="entry name" value="zf-C2HC_2"/>
    <property type="match status" value="2"/>
</dbReference>
<keyword evidence="2" id="KW-0479">Metal-binding</keyword>
<feature type="domain" description="C2HC/C3H-type" evidence="8">
    <location>
        <begin position="321"/>
        <end position="350"/>
    </location>
</feature>
<feature type="compositionally biased region" description="Basic and acidic residues" evidence="7">
    <location>
        <begin position="60"/>
        <end position="71"/>
    </location>
</feature>
<dbReference type="InterPro" id="IPR049899">
    <property type="entry name" value="Znf_C2HC_C3H"/>
</dbReference>
<feature type="region of interest" description="Disordered" evidence="7">
    <location>
        <begin position="264"/>
        <end position="314"/>
    </location>
</feature>
<dbReference type="PROSITE" id="PS52027">
    <property type="entry name" value="ZF_C2HC_C3H"/>
    <property type="match status" value="2"/>
</dbReference>